<feature type="transmembrane region" description="Helical" evidence="5">
    <location>
        <begin position="387"/>
        <end position="410"/>
    </location>
</feature>
<sequence>MNNNNPAYAGAPYVPETPKAKSIRFATWIAFLAWVSAVYDFILFGTLLPELGRHYGWSEAEQAGLATWVAVGTAVVAISIGPLVDRLGRRAGIIFTVTGAGICSLLTAFGGALGKGPLVLIRSAAGLGYAEQTVNATYLSELYASSDDEAFKKKRGFIYSLVQSGWPVGALLAAASSALLLPIIGWQGVFIFAVVPSLVIAFMARKLPETPQFEIHRELTRLKKAGEHQRVEALAAHHDVNLEEHANTGLRGAFHRNSIRATLVLGGAILLNWFAIQVFSVLGTSVLISVHQVTFENSLIILILSNFAGFCGYLTHGWLGDRIGRRNAIGCGWMMGGVAFAAMLFAPSAFWPVVLLYSLGLFFLIGPYAAALFFISESFPTSTRASAGALINAMGPIGAILSGVGATAILSGGGNWQWAALLFGALPCLLSGLLMFAARHVDPESVR</sequence>
<dbReference type="InterPro" id="IPR020846">
    <property type="entry name" value="MFS_dom"/>
</dbReference>
<dbReference type="Proteomes" id="UP000217771">
    <property type="component" value="Unassembled WGS sequence"/>
</dbReference>
<feature type="transmembrane region" description="Helical" evidence="5">
    <location>
        <begin position="356"/>
        <end position="375"/>
    </location>
</feature>
<dbReference type="InterPro" id="IPR011701">
    <property type="entry name" value="MFS"/>
</dbReference>
<gene>
    <name evidence="7" type="ORF">CK498_05975</name>
</gene>
<dbReference type="PROSITE" id="PS50850">
    <property type="entry name" value="MFS"/>
    <property type="match status" value="1"/>
</dbReference>
<dbReference type="EMBL" id="NSKB01000002">
    <property type="protein sequence ID" value="PAU78266.1"/>
    <property type="molecule type" value="Genomic_DNA"/>
</dbReference>
<feature type="transmembrane region" description="Helical" evidence="5">
    <location>
        <begin position="331"/>
        <end position="350"/>
    </location>
</feature>
<feature type="transmembrane region" description="Helical" evidence="5">
    <location>
        <begin position="65"/>
        <end position="84"/>
    </location>
</feature>
<feature type="transmembrane region" description="Helical" evidence="5">
    <location>
        <begin position="91"/>
        <end position="113"/>
    </location>
</feature>
<dbReference type="PANTHER" id="PTHR23508:SF10">
    <property type="entry name" value="CARBOXYLIC ACID TRANSPORTER PROTEIN HOMOLOG"/>
    <property type="match status" value="1"/>
</dbReference>
<evidence type="ECO:0000256" key="3">
    <source>
        <dbReference type="ARBA" id="ARBA00022989"/>
    </source>
</evidence>
<evidence type="ECO:0000256" key="4">
    <source>
        <dbReference type="ARBA" id="ARBA00023136"/>
    </source>
</evidence>
<keyword evidence="8" id="KW-1185">Reference proteome</keyword>
<dbReference type="Pfam" id="PF07690">
    <property type="entry name" value="MFS_1"/>
    <property type="match status" value="1"/>
</dbReference>
<dbReference type="SUPFAM" id="SSF103473">
    <property type="entry name" value="MFS general substrate transporter"/>
    <property type="match status" value="1"/>
</dbReference>
<accession>A0A2A2EYN0</accession>
<dbReference type="Gene3D" id="1.20.1250.20">
    <property type="entry name" value="MFS general substrate transporter like domains"/>
    <property type="match status" value="1"/>
</dbReference>
<comment type="caution">
    <text evidence="7">The sequence shown here is derived from an EMBL/GenBank/DDBJ whole genome shotgun (WGS) entry which is preliminary data.</text>
</comment>
<dbReference type="GO" id="GO:0005886">
    <property type="term" value="C:plasma membrane"/>
    <property type="evidence" value="ECO:0007669"/>
    <property type="project" value="TreeGrafter"/>
</dbReference>
<organism evidence="7 8">
    <name type="scientific">Halomonas salipaludis</name>
    <dbReference type="NCBI Taxonomy" id="2032625"/>
    <lineage>
        <taxon>Bacteria</taxon>
        <taxon>Pseudomonadati</taxon>
        <taxon>Pseudomonadota</taxon>
        <taxon>Gammaproteobacteria</taxon>
        <taxon>Oceanospirillales</taxon>
        <taxon>Halomonadaceae</taxon>
        <taxon>Halomonas</taxon>
    </lineage>
</organism>
<feature type="transmembrane region" description="Helical" evidence="5">
    <location>
        <begin position="261"/>
        <end position="287"/>
    </location>
</feature>
<proteinExistence type="predicted"/>
<feature type="transmembrane region" description="Helical" evidence="5">
    <location>
        <begin position="25"/>
        <end position="45"/>
    </location>
</feature>
<dbReference type="PROSITE" id="PS00216">
    <property type="entry name" value="SUGAR_TRANSPORT_1"/>
    <property type="match status" value="1"/>
</dbReference>
<evidence type="ECO:0000259" key="6">
    <source>
        <dbReference type="PROSITE" id="PS50850"/>
    </source>
</evidence>
<feature type="transmembrane region" description="Helical" evidence="5">
    <location>
        <begin position="299"/>
        <end position="319"/>
    </location>
</feature>
<protein>
    <submittedName>
        <fullName evidence="7">MFS transporter</fullName>
    </submittedName>
</protein>
<evidence type="ECO:0000256" key="1">
    <source>
        <dbReference type="ARBA" id="ARBA00004141"/>
    </source>
</evidence>
<comment type="subcellular location">
    <subcellularLocation>
        <location evidence="1">Membrane</location>
        <topology evidence="1">Multi-pass membrane protein</topology>
    </subcellularLocation>
</comment>
<dbReference type="InterPro" id="IPR005829">
    <property type="entry name" value="Sugar_transporter_CS"/>
</dbReference>
<evidence type="ECO:0000313" key="7">
    <source>
        <dbReference type="EMBL" id="PAU78266.1"/>
    </source>
</evidence>
<dbReference type="RefSeq" id="WP_095619940.1">
    <property type="nucleotide sequence ID" value="NZ_NSKB01000002.1"/>
</dbReference>
<feature type="domain" description="Major facilitator superfamily (MFS) profile" evidence="6">
    <location>
        <begin position="26"/>
        <end position="442"/>
    </location>
</feature>
<feature type="transmembrane region" description="Helical" evidence="5">
    <location>
        <begin position="184"/>
        <end position="204"/>
    </location>
</feature>
<evidence type="ECO:0000256" key="2">
    <source>
        <dbReference type="ARBA" id="ARBA00022692"/>
    </source>
</evidence>
<keyword evidence="2 5" id="KW-0812">Transmembrane</keyword>
<evidence type="ECO:0000313" key="8">
    <source>
        <dbReference type="Proteomes" id="UP000217771"/>
    </source>
</evidence>
<name>A0A2A2EYN0_9GAMM</name>
<evidence type="ECO:0000256" key="5">
    <source>
        <dbReference type="SAM" id="Phobius"/>
    </source>
</evidence>
<dbReference type="InterPro" id="IPR036259">
    <property type="entry name" value="MFS_trans_sf"/>
</dbReference>
<dbReference type="GO" id="GO:0046943">
    <property type="term" value="F:carboxylic acid transmembrane transporter activity"/>
    <property type="evidence" value="ECO:0007669"/>
    <property type="project" value="TreeGrafter"/>
</dbReference>
<dbReference type="AlphaFoldDB" id="A0A2A2EYN0"/>
<dbReference type="OrthoDB" id="7066727at2"/>
<dbReference type="PANTHER" id="PTHR23508">
    <property type="entry name" value="CARBOXYLIC ACID TRANSPORTER PROTEIN HOMOLOG"/>
    <property type="match status" value="1"/>
</dbReference>
<keyword evidence="4 5" id="KW-0472">Membrane</keyword>
<reference evidence="7 8" key="1">
    <citation type="submission" date="2017-08" db="EMBL/GenBank/DDBJ databases">
        <title>Halomonas alkalisoli sp. nov., isolated from saline alkaline soil.</title>
        <authorList>
            <person name="Wang D."/>
            <person name="Zhang G."/>
        </authorList>
    </citation>
    <scope>NUCLEOTIDE SEQUENCE [LARGE SCALE GENOMIC DNA]</scope>
    <source>
        <strain evidence="7 8">WRN001</strain>
    </source>
</reference>
<keyword evidence="3 5" id="KW-1133">Transmembrane helix</keyword>
<feature type="transmembrane region" description="Helical" evidence="5">
    <location>
        <begin position="416"/>
        <end position="438"/>
    </location>
</feature>